<feature type="active site" evidence="1">
    <location>
        <position position="67"/>
    </location>
</feature>
<dbReference type="Gene3D" id="3.10.129.10">
    <property type="entry name" value="Hotdog Thioesterase"/>
    <property type="match status" value="1"/>
</dbReference>
<feature type="binding site" evidence="2">
    <location>
        <position position="60"/>
    </location>
    <ligand>
        <name>substrate</name>
    </ligand>
</feature>
<dbReference type="PANTHER" id="PTHR36934">
    <property type="entry name" value="BLR0278 PROTEIN"/>
    <property type="match status" value="1"/>
</dbReference>
<evidence type="ECO:0000259" key="3">
    <source>
        <dbReference type="Pfam" id="PF22636"/>
    </source>
</evidence>
<dbReference type="Proteomes" id="UP000049472">
    <property type="component" value="Unassembled WGS sequence"/>
</dbReference>
<reference evidence="8" key="1">
    <citation type="submission" date="2015-05" db="EMBL/GenBank/DDBJ databases">
        <authorList>
            <consortium name="Pathogen Informatics"/>
        </authorList>
    </citation>
    <scope>NUCLEOTIDE SEQUENCE [LARGE SCALE GENOMIC DNA]</scope>
    <source>
        <strain evidence="5 9">2789STDY5834884</strain>
        <strain evidence="8">T1-815</strain>
    </source>
</reference>
<dbReference type="EMBL" id="CZAJ01000033">
    <property type="protein sequence ID" value="CUP35177.1"/>
    <property type="molecule type" value="Genomic_DNA"/>
</dbReference>
<sequence length="128" mass="13647">MLQTGIKGKKEITVTLDKTAKAMGSGTMDVFATPAMIALMENTAFESVASELEEGSGTVGTALDIKHVSATPVGMKVTCESELVKVDGRALTFSVKAFDEAGLIGEGTHERFIVFEEKFQKKADDKAK</sequence>
<dbReference type="RefSeq" id="WP_015568088.1">
    <property type="nucleotide sequence ID" value="NZ_AP031452.1"/>
</dbReference>
<dbReference type="Pfam" id="PF22636">
    <property type="entry name" value="FlK"/>
    <property type="match status" value="1"/>
</dbReference>
<dbReference type="Proteomes" id="UP000465607">
    <property type="component" value="Unassembled WGS sequence"/>
</dbReference>
<name>A0A0M6WIB2_9FIRM</name>
<protein>
    <submittedName>
        <fullName evidence="6">Thioesterase</fullName>
    </submittedName>
</protein>
<dbReference type="PANTHER" id="PTHR36934:SF1">
    <property type="entry name" value="THIOESTERASE DOMAIN-CONTAINING PROTEIN"/>
    <property type="match status" value="1"/>
</dbReference>
<dbReference type="InterPro" id="IPR025540">
    <property type="entry name" value="FlK"/>
</dbReference>
<dbReference type="SUPFAM" id="SSF54637">
    <property type="entry name" value="Thioesterase/thiol ester dehydrase-isomerase"/>
    <property type="match status" value="1"/>
</dbReference>
<reference evidence="7 10" key="4">
    <citation type="submission" date="2019-08" db="EMBL/GenBank/DDBJ databases">
        <authorList>
            <person name="Duncan S."/>
            <person name="Walker A."/>
        </authorList>
    </citation>
    <scope>NUCLEOTIDE SEQUENCE [LARGE SCALE GENOMIC DNA]</scope>
    <source>
        <strain evidence="7 10">T3WBe13</strain>
    </source>
</reference>
<dbReference type="PIRSF" id="PIRSF014972">
    <property type="entry name" value="FlK"/>
    <property type="match status" value="1"/>
</dbReference>
<gene>
    <name evidence="5" type="ORF">ERS852497_02631</name>
    <name evidence="7" type="ORF">FYL31_00125</name>
    <name evidence="6" type="ORF">GKE44_01985</name>
    <name evidence="4" type="ORF">T1815_12061</name>
</gene>
<feature type="active site" evidence="1">
    <location>
        <position position="41"/>
    </location>
</feature>
<dbReference type="Proteomes" id="UP000324327">
    <property type="component" value="Unassembled WGS sequence"/>
</dbReference>
<feature type="active site" evidence="1">
    <location>
        <position position="33"/>
    </location>
</feature>
<evidence type="ECO:0000313" key="4">
    <source>
        <dbReference type="EMBL" id="CRL35925.1"/>
    </source>
</evidence>
<dbReference type="InterPro" id="IPR029069">
    <property type="entry name" value="HotDog_dom_sf"/>
</dbReference>
<dbReference type="Proteomes" id="UP000095602">
    <property type="component" value="Unassembled WGS sequence"/>
</dbReference>
<evidence type="ECO:0000313" key="10">
    <source>
        <dbReference type="Proteomes" id="UP000324327"/>
    </source>
</evidence>
<reference evidence="7 10" key="5">
    <citation type="submission" date="2019-09" db="EMBL/GenBank/DDBJ databases">
        <title>Strain-level analysis of Eubacterium rectale using genomes from metagenomes.</title>
        <authorList>
            <person name="Karcher N."/>
            <person name="Segata N."/>
        </authorList>
    </citation>
    <scope>NUCLEOTIDE SEQUENCE [LARGE SCALE GENOMIC DNA]</scope>
    <source>
        <strain evidence="7 10">T3WBe13</strain>
    </source>
</reference>
<evidence type="ECO:0000313" key="7">
    <source>
        <dbReference type="EMBL" id="TYL61463.1"/>
    </source>
</evidence>
<proteinExistence type="predicted"/>
<evidence type="ECO:0000313" key="5">
    <source>
        <dbReference type="EMBL" id="CUP35177.1"/>
    </source>
</evidence>
<dbReference type="InterPro" id="IPR054485">
    <property type="entry name" value="FlK-like_dom"/>
</dbReference>
<dbReference type="AlphaFoldDB" id="A0A0M6WIB2"/>
<evidence type="ECO:0000256" key="1">
    <source>
        <dbReference type="PIRSR" id="PIRSR014972-1"/>
    </source>
</evidence>
<organism evidence="4 8">
    <name type="scientific">Agathobacter rectalis</name>
    <dbReference type="NCBI Taxonomy" id="39491"/>
    <lineage>
        <taxon>Bacteria</taxon>
        <taxon>Bacillati</taxon>
        <taxon>Bacillota</taxon>
        <taxon>Clostridia</taxon>
        <taxon>Lachnospirales</taxon>
        <taxon>Lachnospiraceae</taxon>
        <taxon>Agathobacter</taxon>
    </lineage>
</organism>
<evidence type="ECO:0000313" key="9">
    <source>
        <dbReference type="Proteomes" id="UP000095602"/>
    </source>
</evidence>
<accession>A0A0M6WIB2</accession>
<dbReference type="EMBL" id="WKQV01000001">
    <property type="protein sequence ID" value="MSD25970.1"/>
    <property type="molecule type" value="Genomic_DNA"/>
</dbReference>
<feature type="binding site" evidence="2">
    <location>
        <position position="111"/>
    </location>
    <ligand>
        <name>substrate</name>
    </ligand>
</feature>
<evidence type="ECO:0000313" key="8">
    <source>
        <dbReference type="Proteomes" id="UP000049472"/>
    </source>
</evidence>
<reference evidence="4" key="2">
    <citation type="submission" date="2015-05" db="EMBL/GenBank/DDBJ databases">
        <authorList>
            <person name="Wang D.B."/>
            <person name="Wang M."/>
        </authorList>
    </citation>
    <scope>NUCLEOTIDE SEQUENCE [LARGE SCALE GENOMIC DNA]</scope>
    <source>
        <strain evidence="4">T1-815</strain>
    </source>
</reference>
<reference evidence="6 11" key="3">
    <citation type="journal article" date="2019" name="Nat. Med.">
        <title>A library of human gut bacterial isolates paired with longitudinal multiomics data enables mechanistic microbiome research.</title>
        <authorList>
            <person name="Poyet M."/>
            <person name="Groussin M."/>
            <person name="Gibbons S.M."/>
            <person name="Avila-Pacheco J."/>
            <person name="Jiang X."/>
            <person name="Kearney S.M."/>
            <person name="Perrotta A.R."/>
            <person name="Berdy B."/>
            <person name="Zhao S."/>
            <person name="Lieberman T.D."/>
            <person name="Swanson P.K."/>
            <person name="Smith M."/>
            <person name="Roesemann S."/>
            <person name="Alexander J.E."/>
            <person name="Rich S.A."/>
            <person name="Livny J."/>
            <person name="Vlamakis H."/>
            <person name="Clish C."/>
            <person name="Bullock K."/>
            <person name="Deik A."/>
            <person name="Scott J."/>
            <person name="Pierce K.A."/>
            <person name="Xavier R.J."/>
            <person name="Alm E.J."/>
        </authorList>
    </citation>
    <scope>NUCLEOTIDE SEQUENCE [LARGE SCALE GENOMIC DNA]</scope>
    <source>
        <strain evidence="6 11">BIOML-A5</strain>
    </source>
</reference>
<feature type="binding site" evidence="2">
    <location>
        <position position="60"/>
    </location>
    <ligand>
        <name>CoA</name>
        <dbReference type="ChEBI" id="CHEBI:57287"/>
    </ligand>
</feature>
<dbReference type="EMBL" id="VSTF01000001">
    <property type="protein sequence ID" value="TYL61463.1"/>
    <property type="molecule type" value="Genomic_DNA"/>
</dbReference>
<feature type="domain" description="Fluoroacetyl-CoA-specific thioesterase-like" evidence="3">
    <location>
        <begin position="14"/>
        <end position="116"/>
    </location>
</feature>
<evidence type="ECO:0000256" key="2">
    <source>
        <dbReference type="PIRSR" id="PIRSR014972-2"/>
    </source>
</evidence>
<evidence type="ECO:0000313" key="11">
    <source>
        <dbReference type="Proteomes" id="UP000465607"/>
    </source>
</evidence>
<keyword evidence="8" id="KW-1185">Reference proteome</keyword>
<evidence type="ECO:0000313" key="6">
    <source>
        <dbReference type="EMBL" id="MSD25970.1"/>
    </source>
</evidence>
<dbReference type="EMBL" id="CVRQ01000015">
    <property type="protein sequence ID" value="CRL35925.1"/>
    <property type="molecule type" value="Genomic_DNA"/>
</dbReference>